<sequence>MSGPVYQYRGFEIRTSFDYPPIPTRELDWSAWVDGREEWKTGRGPTEVHAVIALIEDIEESGA</sequence>
<gene>
    <name evidence="1" type="ORF">UFOVP130_13</name>
</gene>
<protein>
    <submittedName>
        <fullName evidence="1">Uncharacterized protein</fullName>
    </submittedName>
</protein>
<proteinExistence type="predicted"/>
<accession>A0A6J5L956</accession>
<organism evidence="1">
    <name type="scientific">uncultured Caudovirales phage</name>
    <dbReference type="NCBI Taxonomy" id="2100421"/>
    <lineage>
        <taxon>Viruses</taxon>
        <taxon>Duplodnaviria</taxon>
        <taxon>Heunggongvirae</taxon>
        <taxon>Uroviricota</taxon>
        <taxon>Caudoviricetes</taxon>
        <taxon>Peduoviridae</taxon>
        <taxon>Maltschvirus</taxon>
        <taxon>Maltschvirus maltsch</taxon>
    </lineage>
</organism>
<evidence type="ECO:0000313" key="1">
    <source>
        <dbReference type="EMBL" id="CAB4130545.1"/>
    </source>
</evidence>
<dbReference type="EMBL" id="LR796251">
    <property type="protein sequence ID" value="CAB4130545.1"/>
    <property type="molecule type" value="Genomic_DNA"/>
</dbReference>
<reference evidence="1" key="1">
    <citation type="submission" date="2020-04" db="EMBL/GenBank/DDBJ databases">
        <authorList>
            <person name="Chiriac C."/>
            <person name="Salcher M."/>
            <person name="Ghai R."/>
            <person name="Kavagutti S V."/>
        </authorList>
    </citation>
    <scope>NUCLEOTIDE SEQUENCE</scope>
</reference>
<name>A0A6J5L956_9CAUD</name>